<proteinExistence type="predicted"/>
<dbReference type="Proteomes" id="UP000271531">
    <property type="component" value="Unassembled WGS sequence"/>
</dbReference>
<dbReference type="InterPro" id="IPR007709">
    <property type="entry name" value="N-FG_amidohydro"/>
</dbReference>
<reference evidence="1 2" key="1">
    <citation type="submission" date="2018-08" db="EMBL/GenBank/DDBJ databases">
        <title>Recombination of ecologically and evolutionarily significant loci maintains genetic cohesion in the Pseudomonas syringae species complex.</title>
        <authorList>
            <person name="Dillon M."/>
            <person name="Thakur S."/>
            <person name="Almeida R.N.D."/>
            <person name="Weir B.S."/>
            <person name="Guttman D.S."/>
        </authorList>
    </citation>
    <scope>NUCLEOTIDE SEQUENCE [LARGE SCALE GENOMIC DNA]</scope>
    <source>
        <strain evidence="1 2">ICMP 4525</strain>
    </source>
</reference>
<comment type="caution">
    <text evidence="1">The sequence shown here is derived from an EMBL/GenBank/DDBJ whole genome shotgun (WGS) entry which is preliminary data.</text>
</comment>
<accession>A0A3M6GN52</accession>
<dbReference type="AlphaFoldDB" id="A0A3M6GN52"/>
<protein>
    <submittedName>
        <fullName evidence="1">Formimidoylglutamase</fullName>
    </submittedName>
</protein>
<sequence length="110" mass="12428">MFDGRLPDFNLGTFNGVSCDPELASRMEQVCAAAKDYSHVLNGRFKGGHITRHYGDPANNIHAVQLELAQSTYMEEFVPFHYRPDLAEPTRAVLKPLLETFIAWGQERFG</sequence>
<gene>
    <name evidence="1" type="ORF">ALP03_04258</name>
</gene>
<dbReference type="Gene3D" id="3.40.630.40">
    <property type="entry name" value="Zn-dependent exopeptidases"/>
    <property type="match status" value="1"/>
</dbReference>
<dbReference type="SUPFAM" id="SSF53187">
    <property type="entry name" value="Zn-dependent exopeptidases"/>
    <property type="match status" value="1"/>
</dbReference>
<dbReference type="EMBL" id="RBVA01000665">
    <property type="protein sequence ID" value="RMV94229.1"/>
    <property type="molecule type" value="Genomic_DNA"/>
</dbReference>
<evidence type="ECO:0000313" key="2">
    <source>
        <dbReference type="Proteomes" id="UP000271531"/>
    </source>
</evidence>
<name>A0A3M6GN52_PSEAJ</name>
<evidence type="ECO:0000313" key="1">
    <source>
        <dbReference type="EMBL" id="RMV94229.1"/>
    </source>
</evidence>
<organism evidence="1 2">
    <name type="scientific">Pseudomonas amygdali pv. tabaci</name>
    <name type="common">Pseudomonas syringae pv. tabaci</name>
    <dbReference type="NCBI Taxonomy" id="322"/>
    <lineage>
        <taxon>Bacteria</taxon>
        <taxon>Pseudomonadati</taxon>
        <taxon>Pseudomonadota</taxon>
        <taxon>Gammaproteobacteria</taxon>
        <taxon>Pseudomonadales</taxon>
        <taxon>Pseudomonadaceae</taxon>
        <taxon>Pseudomonas</taxon>
        <taxon>Pseudomonas amygdali</taxon>
    </lineage>
</organism>
<dbReference type="Pfam" id="PF05013">
    <property type="entry name" value="FGase"/>
    <property type="match status" value="1"/>
</dbReference>